<evidence type="ECO:0000256" key="1">
    <source>
        <dbReference type="SAM" id="MobiDB-lite"/>
    </source>
</evidence>
<reference evidence="3" key="1">
    <citation type="journal article" date="2019" name="Int. J. Syst. Evol. Microbiol.">
        <title>The Global Catalogue of Microorganisms (GCM) 10K type strain sequencing project: providing services to taxonomists for standard genome sequencing and annotation.</title>
        <authorList>
            <consortium name="The Broad Institute Genomics Platform"/>
            <consortium name="The Broad Institute Genome Sequencing Center for Infectious Disease"/>
            <person name="Wu L."/>
            <person name="Ma J."/>
        </authorList>
    </citation>
    <scope>NUCLEOTIDE SEQUENCE [LARGE SCALE GENOMIC DNA]</scope>
    <source>
        <strain evidence="3">KCTC 52368</strain>
    </source>
</reference>
<dbReference type="EMBL" id="JBHULB010000011">
    <property type="protein sequence ID" value="MFD2587170.1"/>
    <property type="molecule type" value="Genomic_DNA"/>
</dbReference>
<gene>
    <name evidence="2" type="ORF">ACFSQJ_09530</name>
</gene>
<protein>
    <submittedName>
        <fullName evidence="2">Uncharacterized protein</fullName>
    </submittedName>
</protein>
<comment type="caution">
    <text evidence="2">The sequence shown here is derived from an EMBL/GenBank/DDBJ whole genome shotgun (WGS) entry which is preliminary data.</text>
</comment>
<accession>A0ABW5MVE9</accession>
<sequence>MKYLYILFIFLNPFFHYSKESSACDNLYSKVTYALSHSNKALSATNFEHQMYYAERALIAMEKAEALRNDCGCSEAEDKTFSILKNLNKAIEPIDWDAGRFFTKKSKSLINELITALDECSMSELQKSDSEDDTTSKSYSEEESSSETIVSSSNLENQDLETLQLAKYISKVDKSLQAAEQVLNRLLKTLNADEPKSSSAVELQKKMYVDRSKKLLQKTLEKLKTEN</sequence>
<dbReference type="RefSeq" id="WP_377766730.1">
    <property type="nucleotide sequence ID" value="NZ_JBHULB010000011.1"/>
</dbReference>
<proteinExistence type="predicted"/>
<evidence type="ECO:0000313" key="2">
    <source>
        <dbReference type="EMBL" id="MFD2587170.1"/>
    </source>
</evidence>
<evidence type="ECO:0000313" key="3">
    <source>
        <dbReference type="Proteomes" id="UP001597526"/>
    </source>
</evidence>
<keyword evidence="3" id="KW-1185">Reference proteome</keyword>
<organism evidence="2 3">
    <name type="scientific">Croceitalea marina</name>
    <dbReference type="NCBI Taxonomy" id="1775166"/>
    <lineage>
        <taxon>Bacteria</taxon>
        <taxon>Pseudomonadati</taxon>
        <taxon>Bacteroidota</taxon>
        <taxon>Flavobacteriia</taxon>
        <taxon>Flavobacteriales</taxon>
        <taxon>Flavobacteriaceae</taxon>
        <taxon>Croceitalea</taxon>
    </lineage>
</organism>
<feature type="region of interest" description="Disordered" evidence="1">
    <location>
        <begin position="124"/>
        <end position="153"/>
    </location>
</feature>
<name>A0ABW5MVE9_9FLAO</name>
<dbReference type="Proteomes" id="UP001597526">
    <property type="component" value="Unassembled WGS sequence"/>
</dbReference>